<keyword evidence="2" id="KW-1185">Reference proteome</keyword>
<dbReference type="OrthoDB" id="4058109at2759"/>
<protein>
    <submittedName>
        <fullName evidence="1">Uncharacterized protein</fullName>
    </submittedName>
</protein>
<evidence type="ECO:0000313" key="1">
    <source>
        <dbReference type="EMBL" id="KAG0670877.1"/>
    </source>
</evidence>
<accession>A0A9P6WE34</accession>
<dbReference type="EMBL" id="PUHR01000018">
    <property type="protein sequence ID" value="KAG0670877.1"/>
    <property type="molecule type" value="Genomic_DNA"/>
</dbReference>
<reference evidence="1 2" key="1">
    <citation type="submission" date="2020-11" db="EMBL/GenBank/DDBJ databases">
        <title>Kefir isolates.</title>
        <authorList>
            <person name="Marcisauskas S."/>
            <person name="Kim Y."/>
            <person name="Blasche S."/>
        </authorList>
    </citation>
    <scope>NUCLEOTIDE SEQUENCE [LARGE SCALE GENOMIC DNA]</scope>
    <source>
        <strain evidence="1 2">OG2</strain>
    </source>
</reference>
<proteinExistence type="predicted"/>
<sequence length="174" mass="20287">MKISAKNKGNLDKLFKIFEKSVPELTSDHTIFNPFLSPTKLNTHRNQLRKLAKELINIEIIQHNARIFQRSKFDINGSDFNYMTKISSNKNNPLHLIDPKTRKFISQEKIIDNFLKRNKLDRISNIPIPEPQLPKHVRNKFDRLTLLSILGLLITNNPKSSSIIIKDHLLTLKR</sequence>
<organism evidence="1 2">
    <name type="scientific">Maudiozyma exigua</name>
    <name type="common">Yeast</name>
    <name type="synonym">Kazachstania exigua</name>
    <dbReference type="NCBI Taxonomy" id="34358"/>
    <lineage>
        <taxon>Eukaryota</taxon>
        <taxon>Fungi</taxon>
        <taxon>Dikarya</taxon>
        <taxon>Ascomycota</taxon>
        <taxon>Saccharomycotina</taxon>
        <taxon>Saccharomycetes</taxon>
        <taxon>Saccharomycetales</taxon>
        <taxon>Saccharomycetaceae</taxon>
        <taxon>Maudiozyma</taxon>
    </lineage>
</organism>
<name>A0A9P6WE34_MAUEX</name>
<dbReference type="Proteomes" id="UP000750334">
    <property type="component" value="Unassembled WGS sequence"/>
</dbReference>
<comment type="caution">
    <text evidence="1">The sequence shown here is derived from an EMBL/GenBank/DDBJ whole genome shotgun (WGS) entry which is preliminary data.</text>
</comment>
<gene>
    <name evidence="1" type="ORF">C6P45_001642</name>
</gene>
<dbReference type="AlphaFoldDB" id="A0A9P6WE34"/>
<evidence type="ECO:0000313" key="2">
    <source>
        <dbReference type="Proteomes" id="UP000750334"/>
    </source>
</evidence>